<dbReference type="STRING" id="161398.PP2015_3966"/>
<sequence length="59" mass="6509">MEPKDFAEHNRGLTFFDVLGIAVCWTAILVLLFFINSSPGAIILGLITGVYLSKIIIQK</sequence>
<protein>
    <submittedName>
        <fullName evidence="2">Uncharacterized protein</fullName>
    </submittedName>
</protein>
<dbReference type="EMBL" id="CP013188">
    <property type="protein sequence ID" value="ALO44434.1"/>
    <property type="molecule type" value="Genomic_DNA"/>
</dbReference>
<dbReference type="Proteomes" id="UP000061457">
    <property type="component" value="Chromosome II"/>
</dbReference>
<reference evidence="2 3" key="1">
    <citation type="submission" date="2015-11" db="EMBL/GenBank/DDBJ databases">
        <authorList>
            <person name="Zhang Y."/>
            <person name="Guo Z."/>
        </authorList>
    </citation>
    <scope>NUCLEOTIDE SEQUENCE [LARGE SCALE GENOMIC DNA]</scope>
    <source>
        <strain evidence="2 3">KCTC 12086</strain>
    </source>
</reference>
<name>A0A0S2K8U7_9GAMM</name>
<organism evidence="2 3">
    <name type="scientific">Pseudoalteromonas phenolica</name>
    <dbReference type="NCBI Taxonomy" id="161398"/>
    <lineage>
        <taxon>Bacteria</taxon>
        <taxon>Pseudomonadati</taxon>
        <taxon>Pseudomonadota</taxon>
        <taxon>Gammaproteobacteria</taxon>
        <taxon>Alteromonadales</taxon>
        <taxon>Pseudoalteromonadaceae</taxon>
        <taxon>Pseudoalteromonas</taxon>
    </lineage>
</organism>
<evidence type="ECO:0000313" key="3">
    <source>
        <dbReference type="Proteomes" id="UP000061457"/>
    </source>
</evidence>
<evidence type="ECO:0000313" key="2">
    <source>
        <dbReference type="EMBL" id="ALO44434.1"/>
    </source>
</evidence>
<feature type="transmembrane region" description="Helical" evidence="1">
    <location>
        <begin position="41"/>
        <end position="57"/>
    </location>
</feature>
<dbReference type="PATRIC" id="fig|161398.10.peg.4062"/>
<keyword evidence="1" id="KW-1133">Transmembrane helix</keyword>
<proteinExistence type="predicted"/>
<keyword evidence="1" id="KW-0472">Membrane</keyword>
<gene>
    <name evidence="2" type="ORF">PP2015_3966</name>
</gene>
<dbReference type="KEGG" id="pphe:PP2015_3966"/>
<keyword evidence="1" id="KW-0812">Transmembrane</keyword>
<accession>A0A0S2K8U7</accession>
<feature type="transmembrane region" description="Helical" evidence="1">
    <location>
        <begin position="12"/>
        <end position="35"/>
    </location>
</feature>
<keyword evidence="3" id="KW-1185">Reference proteome</keyword>
<dbReference type="AlphaFoldDB" id="A0A0S2K8U7"/>
<evidence type="ECO:0000256" key="1">
    <source>
        <dbReference type="SAM" id="Phobius"/>
    </source>
</evidence>